<proteinExistence type="predicted"/>
<comment type="caution">
    <text evidence="1">The sequence shown here is derived from an EMBL/GenBank/DDBJ whole genome shotgun (WGS) entry which is preliminary data.</text>
</comment>
<accession>A0ABR0Z7P4</accession>
<name>A0ABR0Z7P4_HUSHU</name>
<dbReference type="EMBL" id="JAHFZB010000015">
    <property type="protein sequence ID" value="KAK6480863.1"/>
    <property type="molecule type" value="Genomic_DNA"/>
</dbReference>
<organism evidence="1 2">
    <name type="scientific">Huso huso</name>
    <name type="common">Beluga</name>
    <name type="synonym">Acipenser huso</name>
    <dbReference type="NCBI Taxonomy" id="61971"/>
    <lineage>
        <taxon>Eukaryota</taxon>
        <taxon>Metazoa</taxon>
        <taxon>Chordata</taxon>
        <taxon>Craniata</taxon>
        <taxon>Vertebrata</taxon>
        <taxon>Euteleostomi</taxon>
        <taxon>Actinopterygii</taxon>
        <taxon>Chondrostei</taxon>
        <taxon>Acipenseriformes</taxon>
        <taxon>Acipenseridae</taxon>
        <taxon>Huso</taxon>
    </lineage>
</organism>
<evidence type="ECO:0000313" key="1">
    <source>
        <dbReference type="EMBL" id="KAK6480863.1"/>
    </source>
</evidence>
<gene>
    <name evidence="1" type="ORF">HHUSO_G16962</name>
</gene>
<sequence>MQPNLSEHPDAVFWLPGAVEALPSVLELSSQIENKPTLHRPVFMTTFNTEWRFCIFFPGVPRSLFIDMQEAHKSCLTAARLSS</sequence>
<evidence type="ECO:0000313" key="2">
    <source>
        <dbReference type="Proteomes" id="UP001369086"/>
    </source>
</evidence>
<protein>
    <submittedName>
        <fullName evidence="1">Uncharacterized protein</fullName>
    </submittedName>
</protein>
<keyword evidence="2" id="KW-1185">Reference proteome</keyword>
<reference evidence="1 2" key="1">
    <citation type="submission" date="2021-05" db="EMBL/GenBank/DDBJ databases">
        <authorList>
            <person name="Zahm M."/>
            <person name="Klopp C."/>
            <person name="Cabau C."/>
            <person name="Kuhl H."/>
            <person name="Suciu R."/>
            <person name="Ciorpac M."/>
            <person name="Holostenco D."/>
            <person name="Gessner J."/>
            <person name="Wuertz S."/>
            <person name="Hohne C."/>
            <person name="Stock M."/>
            <person name="Gislard M."/>
            <person name="Lluch J."/>
            <person name="Milhes M."/>
            <person name="Lampietro C."/>
            <person name="Lopez Roques C."/>
            <person name="Donnadieu C."/>
            <person name="Du K."/>
            <person name="Schartl M."/>
            <person name="Guiguen Y."/>
        </authorList>
    </citation>
    <scope>NUCLEOTIDE SEQUENCE [LARGE SCALE GENOMIC DNA]</scope>
    <source>
        <strain evidence="1">Hh-F2</strain>
        <tissue evidence="1">Blood</tissue>
    </source>
</reference>
<dbReference type="Proteomes" id="UP001369086">
    <property type="component" value="Unassembled WGS sequence"/>
</dbReference>